<dbReference type="PANTHER" id="PTHR33602">
    <property type="entry name" value="REGULATORY PROTEIN RECX FAMILY PROTEIN"/>
    <property type="match status" value="1"/>
</dbReference>
<evidence type="ECO:0000256" key="2">
    <source>
        <dbReference type="ARBA" id="ARBA00009695"/>
    </source>
</evidence>
<dbReference type="NCBIfam" id="NF010733">
    <property type="entry name" value="PRK14135.1"/>
    <property type="match status" value="1"/>
</dbReference>
<evidence type="ECO:0000259" key="6">
    <source>
        <dbReference type="Pfam" id="PF02631"/>
    </source>
</evidence>
<reference evidence="10" key="1">
    <citation type="journal article" date="2019" name="Int. J. Syst. Evol. Microbiol.">
        <title>The Global Catalogue of Microorganisms (GCM) 10K type strain sequencing project: providing services to taxonomists for standard genome sequencing and annotation.</title>
        <authorList>
            <consortium name="The Broad Institute Genomics Platform"/>
            <consortium name="The Broad Institute Genome Sequencing Center for Infectious Disease"/>
            <person name="Wu L."/>
            <person name="Ma J."/>
        </authorList>
    </citation>
    <scope>NUCLEOTIDE SEQUENCE [LARGE SCALE GENOMIC DNA]</scope>
    <source>
        <strain evidence="10">JCM 17250</strain>
    </source>
</reference>
<evidence type="ECO:0000256" key="4">
    <source>
        <dbReference type="ARBA" id="ARBA00022490"/>
    </source>
</evidence>
<protein>
    <recommendedName>
        <fullName evidence="3 5">Regulatory protein RecX</fullName>
    </recommendedName>
</protein>
<gene>
    <name evidence="5 9" type="primary">recX</name>
    <name evidence="9" type="ORF">GCM10022410_15220</name>
</gene>
<proteinExistence type="inferred from homology"/>
<evidence type="ECO:0000313" key="10">
    <source>
        <dbReference type="Proteomes" id="UP001501734"/>
    </source>
</evidence>
<dbReference type="HAMAP" id="MF_01114">
    <property type="entry name" value="RecX"/>
    <property type="match status" value="1"/>
</dbReference>
<dbReference type="Proteomes" id="UP001501734">
    <property type="component" value="Unassembled WGS sequence"/>
</dbReference>
<feature type="domain" description="RecX third three-helical" evidence="7">
    <location>
        <begin position="216"/>
        <end position="264"/>
    </location>
</feature>
<feature type="domain" description="RecX first three-helical" evidence="8">
    <location>
        <begin position="67"/>
        <end position="105"/>
    </location>
</feature>
<evidence type="ECO:0000256" key="3">
    <source>
        <dbReference type="ARBA" id="ARBA00018111"/>
    </source>
</evidence>
<keyword evidence="4 5" id="KW-0963">Cytoplasm</keyword>
<comment type="function">
    <text evidence="5">Modulates RecA activity.</text>
</comment>
<feature type="domain" description="RecX second three-helical" evidence="6">
    <location>
        <begin position="112"/>
        <end position="153"/>
    </location>
</feature>
<comment type="caution">
    <text evidence="9">The sequence shown here is derived from an EMBL/GenBank/DDBJ whole genome shotgun (WGS) entry which is preliminary data.</text>
</comment>
<dbReference type="EMBL" id="BAABDL010000078">
    <property type="protein sequence ID" value="GAA4070385.1"/>
    <property type="molecule type" value="Genomic_DNA"/>
</dbReference>
<dbReference type="InterPro" id="IPR053925">
    <property type="entry name" value="RecX_HTH_3rd"/>
</dbReference>
<keyword evidence="10" id="KW-1185">Reference proteome</keyword>
<dbReference type="InterPro" id="IPR053924">
    <property type="entry name" value="RecX_HTH_2nd"/>
</dbReference>
<accession>A0ABP7VMB2</accession>
<feature type="domain" description="RecX third three-helical" evidence="7">
    <location>
        <begin position="160"/>
        <end position="205"/>
    </location>
</feature>
<evidence type="ECO:0000313" key="9">
    <source>
        <dbReference type="EMBL" id="GAA4070385.1"/>
    </source>
</evidence>
<dbReference type="InterPro" id="IPR036388">
    <property type="entry name" value="WH-like_DNA-bd_sf"/>
</dbReference>
<dbReference type="Pfam" id="PF21981">
    <property type="entry name" value="RecX_HTH3"/>
    <property type="match status" value="2"/>
</dbReference>
<evidence type="ECO:0000256" key="1">
    <source>
        <dbReference type="ARBA" id="ARBA00004496"/>
    </source>
</evidence>
<dbReference type="PANTHER" id="PTHR33602:SF1">
    <property type="entry name" value="REGULATORY PROTEIN RECX FAMILY PROTEIN"/>
    <property type="match status" value="1"/>
</dbReference>
<dbReference type="InterPro" id="IPR053926">
    <property type="entry name" value="RecX_HTH_1st"/>
</dbReference>
<dbReference type="InterPro" id="IPR003783">
    <property type="entry name" value="Regulatory_RecX"/>
</dbReference>
<dbReference type="Pfam" id="PF21982">
    <property type="entry name" value="RecX_HTH1"/>
    <property type="match status" value="1"/>
</dbReference>
<dbReference type="RefSeq" id="WP_344911881.1">
    <property type="nucleotide sequence ID" value="NZ_BAABDL010000078.1"/>
</dbReference>
<sequence length="271" mass="32279">MTKITKITTQKRNKHRYNIFIEKNSKEQYAFSVEEETLISEGLKKGLILDQITMESLTRADHLNKTYNKVLNYLSYRMRSTEEVRTYLLEHELEEEQIQVLIDRLNRQKLLDDQAFADAFVATKINSGFRGPGQIRTELFQKGIKQPLIEQALIRYPESDQVEKIEAWLTKQLKKSTRQSHRQQMNKLKQQLRQKGFDQSTIDHVFQQITFKKDEQEEWQSLVYQGEKALRRYQTKAEGYLLLQKIKASLYRKGFNQELINRFIEQHVDSN</sequence>
<dbReference type="Gene3D" id="1.10.10.10">
    <property type="entry name" value="Winged helix-like DNA-binding domain superfamily/Winged helix DNA-binding domain"/>
    <property type="match status" value="4"/>
</dbReference>
<comment type="similarity">
    <text evidence="2 5">Belongs to the RecX family.</text>
</comment>
<evidence type="ECO:0000256" key="5">
    <source>
        <dbReference type="HAMAP-Rule" id="MF_01114"/>
    </source>
</evidence>
<organism evidence="9 10">
    <name type="scientific">Amphibacillus indicireducens</name>
    <dbReference type="NCBI Taxonomy" id="1076330"/>
    <lineage>
        <taxon>Bacteria</taxon>
        <taxon>Bacillati</taxon>
        <taxon>Bacillota</taxon>
        <taxon>Bacilli</taxon>
        <taxon>Bacillales</taxon>
        <taxon>Bacillaceae</taxon>
        <taxon>Amphibacillus</taxon>
    </lineage>
</organism>
<name>A0ABP7VMB2_9BACI</name>
<dbReference type="Pfam" id="PF02631">
    <property type="entry name" value="RecX_HTH2"/>
    <property type="match status" value="1"/>
</dbReference>
<comment type="subcellular location">
    <subcellularLocation>
        <location evidence="1 5">Cytoplasm</location>
    </subcellularLocation>
</comment>
<evidence type="ECO:0000259" key="7">
    <source>
        <dbReference type="Pfam" id="PF21981"/>
    </source>
</evidence>
<evidence type="ECO:0000259" key="8">
    <source>
        <dbReference type="Pfam" id="PF21982"/>
    </source>
</evidence>